<dbReference type="Proteomes" id="UP000054097">
    <property type="component" value="Unassembled WGS sequence"/>
</dbReference>
<dbReference type="Pfam" id="PF17667">
    <property type="entry name" value="Pkinase_fungal"/>
    <property type="match status" value="1"/>
</dbReference>
<evidence type="ECO:0000256" key="1">
    <source>
        <dbReference type="SAM" id="MobiDB-lite"/>
    </source>
</evidence>
<feature type="compositionally biased region" description="Acidic residues" evidence="1">
    <location>
        <begin position="168"/>
        <end position="179"/>
    </location>
</feature>
<organism evidence="3 4">
    <name type="scientific">Serendipita vermifera MAFF 305830</name>
    <dbReference type="NCBI Taxonomy" id="933852"/>
    <lineage>
        <taxon>Eukaryota</taxon>
        <taxon>Fungi</taxon>
        <taxon>Dikarya</taxon>
        <taxon>Basidiomycota</taxon>
        <taxon>Agaricomycotina</taxon>
        <taxon>Agaricomycetes</taxon>
        <taxon>Sebacinales</taxon>
        <taxon>Serendipitaceae</taxon>
        <taxon>Serendipita</taxon>
    </lineage>
</organism>
<dbReference type="InterPro" id="IPR011009">
    <property type="entry name" value="Kinase-like_dom_sf"/>
</dbReference>
<dbReference type="STRING" id="933852.A0A0C3B4B0"/>
<feature type="compositionally biased region" description="Polar residues" evidence="1">
    <location>
        <begin position="136"/>
        <end position="148"/>
    </location>
</feature>
<dbReference type="HOGENOM" id="CLU_365311_0_0_1"/>
<sequence length="777" mass="86970">MNRTGASSTPGMISQKADEARGQMRFDLRDKICLLHESDDFWGKILKTDSVPTSLVTEISTSIQNDVKALRYISDEDQMYRPLSNVFNVIESQDLGEGRTPRFWTDYHTKYPGVDPDVFVGGLEHDDEPETTHTTSFNDKSSSIMPSSKRQRTGPREFLQKGETLGGPEEDISSDDDQANDPSWSPMRRLAPIAKRKAPSEMPNLKKPVDFRKPDLILLDGDSNGKPPEKPLWRQISVILELKANPSNAPTKPKPTSSLVVQCAEYARLHLALRPFQRFSIQFSLCRTRFTAWLIDREGVLISDTVDIATPTGVQTFIRALYQVTNTLATYDLGMDPTVAIAGNGAMGDANIPRFRISMPSGNVYATIGTPVWQSSSLFGRGTTVWNVHEQLNGTESALTHDNAPFILKSAYRSPERIGESSFYQALKGLEISGLAAFKEGGDMTLLPTTEQIGMKEPRIFTPMATLTNKLHRNGLADSYKCDSIAHRLVLMSRGRRLNEYSSVLEVLNAVLESVNGHKSLYDHGILHRDISIGNVFIQADNTDTNATAGFLADLDMAKVYDPTKLSQVNGIEQAMKLVRERGSGKVTGTAQFMALPLLLKTYLLQDNQLTPNPPEARKRERKRFVQETSKATTSTSILSEWEIAARHDLESFIWVILFAFCLREMNSKQNTRAVNGRSWYLKERFLPIFGAVSFRDTHAKHLQFAAIMCSDLTQTKTSHFDEPVIWDLLGDLMQLAQDGKLDHTVFKGALEHYIKWEMEQDTHETNEASIGVTEPA</sequence>
<dbReference type="PROSITE" id="PS00109">
    <property type="entry name" value="PROTEIN_KINASE_TYR"/>
    <property type="match status" value="1"/>
</dbReference>
<gene>
    <name evidence="3" type="ORF">M408DRAFT_236276</name>
</gene>
<dbReference type="PANTHER" id="PTHR38248">
    <property type="entry name" value="FUNK1 6"/>
    <property type="match status" value="1"/>
</dbReference>
<proteinExistence type="predicted"/>
<reference evidence="4" key="2">
    <citation type="submission" date="2015-01" db="EMBL/GenBank/DDBJ databases">
        <title>Evolutionary Origins and Diversification of the Mycorrhizal Mutualists.</title>
        <authorList>
            <consortium name="DOE Joint Genome Institute"/>
            <consortium name="Mycorrhizal Genomics Consortium"/>
            <person name="Kohler A."/>
            <person name="Kuo A."/>
            <person name="Nagy L.G."/>
            <person name="Floudas D."/>
            <person name="Copeland A."/>
            <person name="Barry K.W."/>
            <person name="Cichocki N."/>
            <person name="Veneault-Fourrey C."/>
            <person name="LaButti K."/>
            <person name="Lindquist E.A."/>
            <person name="Lipzen A."/>
            <person name="Lundell T."/>
            <person name="Morin E."/>
            <person name="Murat C."/>
            <person name="Riley R."/>
            <person name="Ohm R."/>
            <person name="Sun H."/>
            <person name="Tunlid A."/>
            <person name="Henrissat B."/>
            <person name="Grigoriev I.V."/>
            <person name="Hibbett D.S."/>
            <person name="Martin F."/>
        </authorList>
    </citation>
    <scope>NUCLEOTIDE SEQUENCE [LARGE SCALE GENOMIC DNA]</scope>
    <source>
        <strain evidence="4">MAFF 305830</strain>
    </source>
</reference>
<accession>A0A0C3B4B0</accession>
<feature type="domain" description="Fungal-type protein kinase" evidence="2">
    <location>
        <begin position="213"/>
        <end position="659"/>
    </location>
</feature>
<dbReference type="PANTHER" id="PTHR38248:SF2">
    <property type="entry name" value="FUNK1 11"/>
    <property type="match status" value="1"/>
</dbReference>
<protein>
    <recommendedName>
        <fullName evidence="2">Fungal-type protein kinase domain-containing protein</fullName>
    </recommendedName>
</protein>
<dbReference type="GO" id="GO:0004672">
    <property type="term" value="F:protein kinase activity"/>
    <property type="evidence" value="ECO:0007669"/>
    <property type="project" value="InterPro"/>
</dbReference>
<reference evidence="3 4" key="1">
    <citation type="submission" date="2014-04" db="EMBL/GenBank/DDBJ databases">
        <authorList>
            <consortium name="DOE Joint Genome Institute"/>
            <person name="Kuo A."/>
            <person name="Zuccaro A."/>
            <person name="Kohler A."/>
            <person name="Nagy L.G."/>
            <person name="Floudas D."/>
            <person name="Copeland A."/>
            <person name="Barry K.W."/>
            <person name="Cichocki N."/>
            <person name="Veneault-Fourrey C."/>
            <person name="LaButti K."/>
            <person name="Lindquist E.A."/>
            <person name="Lipzen A."/>
            <person name="Lundell T."/>
            <person name="Morin E."/>
            <person name="Murat C."/>
            <person name="Sun H."/>
            <person name="Tunlid A."/>
            <person name="Henrissat B."/>
            <person name="Grigoriev I.V."/>
            <person name="Hibbett D.S."/>
            <person name="Martin F."/>
            <person name="Nordberg H.P."/>
            <person name="Cantor M.N."/>
            <person name="Hua S.X."/>
        </authorList>
    </citation>
    <scope>NUCLEOTIDE SEQUENCE [LARGE SCALE GENOMIC DNA]</scope>
    <source>
        <strain evidence="3 4">MAFF 305830</strain>
    </source>
</reference>
<feature type="region of interest" description="Disordered" evidence="1">
    <location>
        <begin position="610"/>
        <end position="629"/>
    </location>
</feature>
<dbReference type="EMBL" id="KN824281">
    <property type="protein sequence ID" value="KIM31650.1"/>
    <property type="molecule type" value="Genomic_DNA"/>
</dbReference>
<name>A0A0C3B4B0_SERVB</name>
<dbReference type="SUPFAM" id="SSF56112">
    <property type="entry name" value="Protein kinase-like (PK-like)"/>
    <property type="match status" value="1"/>
</dbReference>
<dbReference type="AlphaFoldDB" id="A0A0C3B4B0"/>
<evidence type="ECO:0000259" key="2">
    <source>
        <dbReference type="Pfam" id="PF17667"/>
    </source>
</evidence>
<dbReference type="InterPro" id="IPR040976">
    <property type="entry name" value="Pkinase_fungal"/>
</dbReference>
<dbReference type="OrthoDB" id="3271139at2759"/>
<keyword evidence="4" id="KW-1185">Reference proteome</keyword>
<evidence type="ECO:0000313" key="4">
    <source>
        <dbReference type="Proteomes" id="UP000054097"/>
    </source>
</evidence>
<feature type="region of interest" description="Disordered" evidence="1">
    <location>
        <begin position="122"/>
        <end position="187"/>
    </location>
</feature>
<evidence type="ECO:0000313" key="3">
    <source>
        <dbReference type="EMBL" id="KIM31650.1"/>
    </source>
</evidence>
<dbReference type="Gene3D" id="1.10.510.10">
    <property type="entry name" value="Transferase(Phosphotransferase) domain 1"/>
    <property type="match status" value="1"/>
</dbReference>
<dbReference type="InterPro" id="IPR008266">
    <property type="entry name" value="Tyr_kinase_AS"/>
</dbReference>